<dbReference type="PANTHER" id="PTHR37469">
    <property type="entry name" value="CELLOBIONIC ACID PHOSPHORYLASE-RELATED"/>
    <property type="match status" value="1"/>
</dbReference>
<dbReference type="Gene3D" id="2.70.98.40">
    <property type="entry name" value="Glycoside hydrolase, family 65, N-terminal domain"/>
    <property type="match status" value="1"/>
</dbReference>
<keyword evidence="6" id="KW-1185">Reference proteome</keyword>
<dbReference type="Pfam" id="PF17167">
    <property type="entry name" value="Glyco_hydro_94"/>
    <property type="match status" value="1"/>
</dbReference>
<dbReference type="PANTHER" id="PTHR37469:SF2">
    <property type="entry name" value="CELLOBIONIC ACID PHOSPHORYLASE"/>
    <property type="match status" value="1"/>
</dbReference>
<organism evidence="5 6">
    <name type="scientific">Thalassobacterium maritimum</name>
    <dbReference type="NCBI Taxonomy" id="3041265"/>
    <lineage>
        <taxon>Bacteria</taxon>
        <taxon>Pseudomonadati</taxon>
        <taxon>Verrucomicrobiota</taxon>
        <taxon>Opitutia</taxon>
        <taxon>Puniceicoccales</taxon>
        <taxon>Coraliomargaritaceae</taxon>
        <taxon>Thalassobacterium</taxon>
    </lineage>
</organism>
<evidence type="ECO:0000313" key="6">
    <source>
        <dbReference type="Proteomes" id="UP001225316"/>
    </source>
</evidence>
<evidence type="ECO:0000256" key="1">
    <source>
        <dbReference type="ARBA" id="ARBA00022676"/>
    </source>
</evidence>
<dbReference type="InterPro" id="IPR033432">
    <property type="entry name" value="GH94_catalytic"/>
</dbReference>
<feature type="domain" description="Glycosyl hydrolase 94 supersandwich" evidence="3">
    <location>
        <begin position="38"/>
        <end position="292"/>
    </location>
</feature>
<dbReference type="Proteomes" id="UP001225316">
    <property type="component" value="Unassembled WGS sequence"/>
</dbReference>
<dbReference type="InterPro" id="IPR052047">
    <property type="entry name" value="GH94_Enzymes"/>
</dbReference>
<proteinExistence type="predicted"/>
<evidence type="ECO:0000259" key="4">
    <source>
        <dbReference type="Pfam" id="PF17167"/>
    </source>
</evidence>
<evidence type="ECO:0000256" key="2">
    <source>
        <dbReference type="ARBA" id="ARBA00022679"/>
    </source>
</evidence>
<dbReference type="InterPro" id="IPR037018">
    <property type="entry name" value="GH65_N"/>
</dbReference>
<evidence type="ECO:0000259" key="3">
    <source>
        <dbReference type="Pfam" id="PF06165"/>
    </source>
</evidence>
<keyword evidence="2" id="KW-0808">Transferase</keyword>
<keyword evidence="1" id="KW-0328">Glycosyltransferase</keyword>
<dbReference type="Gene3D" id="2.60.420.10">
    <property type="entry name" value="Maltose phosphorylase, domain 3"/>
    <property type="match status" value="1"/>
</dbReference>
<dbReference type="RefSeq" id="WP_308951300.1">
    <property type="nucleotide sequence ID" value="NZ_JARXHW010000037.1"/>
</dbReference>
<dbReference type="SUPFAM" id="SSF48208">
    <property type="entry name" value="Six-hairpin glycosidases"/>
    <property type="match status" value="1"/>
</dbReference>
<accession>A0ABU1AZW1</accession>
<protein>
    <recommendedName>
        <fullName evidence="7">NdvB protein</fullName>
    </recommendedName>
</protein>
<name>A0ABU1AZW1_9BACT</name>
<gene>
    <name evidence="5" type="ORF">QEH52_14180</name>
</gene>
<feature type="domain" description="Glycosyl hydrolase 94 catalytic" evidence="4">
    <location>
        <begin position="313"/>
        <end position="708"/>
    </location>
</feature>
<dbReference type="EMBL" id="JARXHW010000037">
    <property type="protein sequence ID" value="MDQ8208670.1"/>
    <property type="molecule type" value="Genomic_DNA"/>
</dbReference>
<evidence type="ECO:0000313" key="5">
    <source>
        <dbReference type="EMBL" id="MDQ8208670.1"/>
    </source>
</evidence>
<dbReference type="SUPFAM" id="SSF74650">
    <property type="entry name" value="Galactose mutarotase-like"/>
    <property type="match status" value="1"/>
</dbReference>
<dbReference type="Pfam" id="PF06165">
    <property type="entry name" value="GH94_b-supersand"/>
    <property type="match status" value="1"/>
</dbReference>
<reference evidence="5 6" key="1">
    <citation type="submission" date="2023-04" db="EMBL/GenBank/DDBJ databases">
        <title>A novel bacteria isolated from coastal sediment.</title>
        <authorList>
            <person name="Liu X.-J."/>
            <person name="Du Z.-J."/>
        </authorList>
    </citation>
    <scope>NUCLEOTIDE SEQUENCE [LARGE SCALE GENOMIC DNA]</scope>
    <source>
        <strain evidence="5 6">SDUM461003</strain>
    </source>
</reference>
<dbReference type="Gene3D" id="1.50.10.10">
    <property type="match status" value="1"/>
</dbReference>
<comment type="caution">
    <text evidence="5">The sequence shown here is derived from an EMBL/GenBank/DDBJ whole genome shotgun (WGS) entry which is preliminary data.</text>
</comment>
<sequence length="780" mass="87729">MEPKTATQQPALASLLSHQPGLFELQPNEGELHIHSINPPAAWKNYLFNQDYYIELDQCAQGRTRVLQAPARELPASYRYFYLKDEVSEDTWNLTQQPLNKQMDHFEAIQTPSHCRYEGDRAEIASMVRGFVPVSGSRELWTVQLTNRSAHTRKLSLFTVFPFEDGGVMRSKAWYSSEHSTCYSQFFPHHLHYKDYARLQNQHTLRFMFSTEPATSGESNERIFYGGPRFDLIPAAVAKGQCSGKPCLSEFPVGALHHSIELAPGASKEIGFFIGVERNEADVAALRTEYSELARFDEALEAVRAEQERYRDNLCIETPDATLNTFFNYWLQKQVVFQSRLNRLAGGFPIRNQLQDCMGFALLDPSAALDYLRTRIPLQNTDGYLRQWWTAGDGDQSEVCALDYQDGGIWLVICTLIIANQNDCLDFLNERFGFHDSEEEASVLEHLIRAVDRLAKNRGAHGLCLFGDGDWTDPINGPGRRGKGESTWTTCALGVAAQMLHKVLLRLEQPMHCEALHALDQELSRAVHTHCWNGSWLITGFDDEGVALGTPKDREGKIFLNSQTWAIMAGYVSEDRLPAVKDAIQSMETDAGALLLAPAFSQWNERWGRISIKQPGTTENGSIYCHAGMFKSYADCSLSNGSAALKELMLNLPLNAKNPPSKNSQAPIFVPNCYFGLKDSCEFGVSSRNISTGTAPWMLWIMVESILGIRATADGLVVDPCMPDEWNEAKIRRRFRGSTYDIQLRRSPQTGPLEICINGTSSQEARLPYGEPHYDVSIQF</sequence>
<evidence type="ECO:0008006" key="7">
    <source>
        <dbReference type="Google" id="ProtNLM"/>
    </source>
</evidence>
<dbReference type="InterPro" id="IPR011013">
    <property type="entry name" value="Gal_mutarotase_sf_dom"/>
</dbReference>
<dbReference type="InterPro" id="IPR008928">
    <property type="entry name" value="6-hairpin_glycosidase_sf"/>
</dbReference>
<dbReference type="InterPro" id="IPR012341">
    <property type="entry name" value="6hp_glycosidase-like_sf"/>
</dbReference>
<dbReference type="InterPro" id="IPR010383">
    <property type="entry name" value="Glyco_hydrolase_94_b-supersand"/>
</dbReference>